<sequence>MDAHAIDRVCTRRWRRRALVANGDRKVLPNLIVHNRAGSSAEQNMLVLEAKHCPTVDHRAFDYRKLAAFRTQFHYRQAVFLEFPPGEQPPCWQWITDENADPTLRPAGVSTSPDVPRGNISVLKRQMLVWPTPRSQRGDLSS</sequence>
<accession>A0A8J3YP52</accession>
<protein>
    <submittedName>
        <fullName evidence="1">Uncharacterized protein</fullName>
    </submittedName>
</protein>
<evidence type="ECO:0000313" key="1">
    <source>
        <dbReference type="EMBL" id="GIJ48811.1"/>
    </source>
</evidence>
<name>A0A8J3YP52_9ACTN</name>
<evidence type="ECO:0000313" key="2">
    <source>
        <dbReference type="Proteomes" id="UP000619260"/>
    </source>
</evidence>
<keyword evidence="2" id="KW-1185">Reference proteome</keyword>
<dbReference type="RefSeq" id="WP_203902283.1">
    <property type="nucleotide sequence ID" value="NZ_BOPF01000022.1"/>
</dbReference>
<organism evidence="1 2">
    <name type="scientific">Virgisporangium aliadipatigenens</name>
    <dbReference type="NCBI Taxonomy" id="741659"/>
    <lineage>
        <taxon>Bacteria</taxon>
        <taxon>Bacillati</taxon>
        <taxon>Actinomycetota</taxon>
        <taxon>Actinomycetes</taxon>
        <taxon>Micromonosporales</taxon>
        <taxon>Micromonosporaceae</taxon>
        <taxon>Virgisporangium</taxon>
    </lineage>
</organism>
<reference evidence="1" key="1">
    <citation type="submission" date="2021-01" db="EMBL/GenBank/DDBJ databases">
        <title>Whole genome shotgun sequence of Virgisporangium aliadipatigenens NBRC 105644.</title>
        <authorList>
            <person name="Komaki H."/>
            <person name="Tamura T."/>
        </authorList>
    </citation>
    <scope>NUCLEOTIDE SEQUENCE</scope>
    <source>
        <strain evidence="1">NBRC 105644</strain>
    </source>
</reference>
<dbReference type="Proteomes" id="UP000619260">
    <property type="component" value="Unassembled WGS sequence"/>
</dbReference>
<proteinExistence type="predicted"/>
<dbReference type="AlphaFoldDB" id="A0A8J3YP52"/>
<comment type="caution">
    <text evidence="1">The sequence shown here is derived from an EMBL/GenBank/DDBJ whole genome shotgun (WGS) entry which is preliminary data.</text>
</comment>
<gene>
    <name evidence="1" type="ORF">Val02_56970</name>
</gene>
<dbReference type="EMBL" id="BOPF01000022">
    <property type="protein sequence ID" value="GIJ48811.1"/>
    <property type="molecule type" value="Genomic_DNA"/>
</dbReference>